<evidence type="ECO:0000259" key="1">
    <source>
        <dbReference type="PROSITE" id="PS51186"/>
    </source>
</evidence>
<feature type="domain" description="N-acetyltransferase" evidence="1">
    <location>
        <begin position="100"/>
        <end position="227"/>
    </location>
</feature>
<evidence type="ECO:0000313" key="3">
    <source>
        <dbReference type="Proteomes" id="UP001258315"/>
    </source>
</evidence>
<dbReference type="Pfam" id="PF08445">
    <property type="entry name" value="FR47"/>
    <property type="match status" value="1"/>
</dbReference>
<dbReference type="PROSITE" id="PS51186">
    <property type="entry name" value="GNAT"/>
    <property type="match status" value="1"/>
</dbReference>
<reference evidence="3" key="1">
    <citation type="submission" date="2023-07" db="EMBL/GenBank/DDBJ databases">
        <title>Functional and genomic diversity of the sorghum phyllosphere microbiome.</title>
        <authorList>
            <person name="Shade A."/>
        </authorList>
    </citation>
    <scope>NUCLEOTIDE SEQUENCE [LARGE SCALE GENOMIC DNA]</scope>
    <source>
        <strain evidence="3">SORGH_AS_0422</strain>
    </source>
</reference>
<sequence length="227" mass="25127">MNTALHNPAFNALTTGNSHLAKGTGEVRYFDPEVSPIVGLARHDGNLLNSLHEQIADDSPRVVFTPEEIHIPSSWKLLRFISGYQMVHNNPVAAANNGSAATLPLTHEHIPQMLELTKLTAPGPFDSRTIEFGYYEGVFDGNKVVAMAGQRMNPGQYTEISAVCTHPDYLGRGYARQLLLSQVNRMNAAGNIPFLHVRDDNERAINVYKSLGFEISSVMNFYFIKKA</sequence>
<organism evidence="2 3">
    <name type="scientific">Mucilaginibacter terrae</name>
    <dbReference type="NCBI Taxonomy" id="1955052"/>
    <lineage>
        <taxon>Bacteria</taxon>
        <taxon>Pseudomonadati</taxon>
        <taxon>Bacteroidota</taxon>
        <taxon>Sphingobacteriia</taxon>
        <taxon>Sphingobacteriales</taxon>
        <taxon>Sphingobacteriaceae</taxon>
        <taxon>Mucilaginibacter</taxon>
    </lineage>
</organism>
<evidence type="ECO:0000313" key="2">
    <source>
        <dbReference type="EMBL" id="MDT3404718.1"/>
    </source>
</evidence>
<dbReference type="InterPro" id="IPR000182">
    <property type="entry name" value="GNAT_dom"/>
</dbReference>
<dbReference type="Proteomes" id="UP001258315">
    <property type="component" value="Unassembled WGS sequence"/>
</dbReference>
<comment type="caution">
    <text evidence="2">The sequence shown here is derived from an EMBL/GenBank/DDBJ whole genome shotgun (WGS) entry which is preliminary data.</text>
</comment>
<accession>A0ABU3GY73</accession>
<gene>
    <name evidence="2" type="ORF">QE417_003790</name>
</gene>
<dbReference type="InterPro" id="IPR016181">
    <property type="entry name" value="Acyl_CoA_acyltransferase"/>
</dbReference>
<name>A0ABU3GY73_9SPHI</name>
<proteinExistence type="predicted"/>
<dbReference type="SUPFAM" id="SSF55729">
    <property type="entry name" value="Acyl-CoA N-acyltransferases (Nat)"/>
    <property type="match status" value="1"/>
</dbReference>
<dbReference type="EMBL" id="JAVLVU010000001">
    <property type="protein sequence ID" value="MDT3404718.1"/>
    <property type="molecule type" value="Genomic_DNA"/>
</dbReference>
<dbReference type="RefSeq" id="WP_311952323.1">
    <property type="nucleotide sequence ID" value="NZ_JAVLVU010000001.1"/>
</dbReference>
<dbReference type="InterPro" id="IPR013653">
    <property type="entry name" value="GCN5-like_dom"/>
</dbReference>
<keyword evidence="3" id="KW-1185">Reference proteome</keyword>
<dbReference type="CDD" id="cd04301">
    <property type="entry name" value="NAT_SF"/>
    <property type="match status" value="1"/>
</dbReference>
<dbReference type="Gene3D" id="3.40.630.30">
    <property type="match status" value="1"/>
</dbReference>
<protein>
    <submittedName>
        <fullName evidence="2">Ribosomal protein S18 acetylase RimI-like enzyme</fullName>
    </submittedName>
</protein>